<evidence type="ECO:0000313" key="6">
    <source>
        <dbReference type="EMBL" id="PIK60425.1"/>
    </source>
</evidence>
<evidence type="ECO:0000256" key="1">
    <source>
        <dbReference type="ARBA" id="ARBA00005234"/>
    </source>
</evidence>
<evidence type="ECO:0000256" key="2">
    <source>
        <dbReference type="ARBA" id="ARBA00022670"/>
    </source>
</evidence>
<sequence>MNAARHIFMFRNALDLHNNELNEKKASMVQQKTGYNLQLNAFGRVELSNHIATTTQEVRCSNVFHQAFTGDNNSDVESYSGDIPSVTGTAAAQESVSNHTSSSTSASTSADQPKDSSTETSSKQPSPSHISQSHTKDSYTYTVEADELSVIDLTGPEASELPDDTSYRSVWIPSLYLTQVELGILNRKECLTDTVIEAGQILLKKQFSYICGLQPPCLSQSPYGFDVQPGEFVQIIHLHFHWLTLSTIGCQPSEINVYDSMQSNNYSQVLKKTAASLMLSKENQIKFNIINVTQQKDGTSCGVYALAFASALCLKIDPSELIFDHARMYCDLKKCLEIGQMGFDWSG</sequence>
<feature type="domain" description="Ubiquitin-like protease family profile" evidence="5">
    <location>
        <begin position="235"/>
        <end position="319"/>
    </location>
</feature>
<dbReference type="InterPro" id="IPR003653">
    <property type="entry name" value="Peptidase_C48_C"/>
</dbReference>
<dbReference type="PANTHER" id="PTHR34718:SF2">
    <property type="entry name" value="PHD-TYPE DOMAIN-CONTAINING PROTEIN"/>
    <property type="match status" value="1"/>
</dbReference>
<dbReference type="PANTHER" id="PTHR34718">
    <property type="entry name" value="PHD-TYPE DOMAIN-CONTAINING PROTEIN"/>
    <property type="match status" value="1"/>
</dbReference>
<dbReference type="Gene3D" id="3.40.395.10">
    <property type="entry name" value="Adenoviral Proteinase, Chain A"/>
    <property type="match status" value="1"/>
</dbReference>
<dbReference type="SUPFAM" id="SSF54001">
    <property type="entry name" value="Cysteine proteinases"/>
    <property type="match status" value="1"/>
</dbReference>
<comment type="caution">
    <text evidence="6">The sequence shown here is derived from an EMBL/GenBank/DDBJ whole genome shotgun (WGS) entry which is preliminary data.</text>
</comment>
<dbReference type="Pfam" id="PF02902">
    <property type="entry name" value="Peptidase_C48"/>
    <property type="match status" value="1"/>
</dbReference>
<feature type="compositionally biased region" description="Polar residues" evidence="4">
    <location>
        <begin position="86"/>
        <end position="99"/>
    </location>
</feature>
<name>A0A2G8LJL7_STIJA</name>
<evidence type="ECO:0000256" key="4">
    <source>
        <dbReference type="SAM" id="MobiDB-lite"/>
    </source>
</evidence>
<proteinExistence type="inferred from homology"/>
<feature type="region of interest" description="Disordered" evidence="4">
    <location>
        <begin position="71"/>
        <end position="137"/>
    </location>
</feature>
<dbReference type="Proteomes" id="UP000230750">
    <property type="component" value="Unassembled WGS sequence"/>
</dbReference>
<accession>A0A2G8LJL7</accession>
<keyword evidence="7" id="KW-1185">Reference proteome</keyword>
<protein>
    <recommendedName>
        <fullName evidence="5">Ubiquitin-like protease family profile domain-containing protein</fullName>
    </recommendedName>
</protein>
<dbReference type="EMBL" id="MRZV01000057">
    <property type="protein sequence ID" value="PIK60425.1"/>
    <property type="molecule type" value="Genomic_DNA"/>
</dbReference>
<keyword evidence="2" id="KW-0645">Protease</keyword>
<dbReference type="OrthoDB" id="5985686at2759"/>
<dbReference type="GO" id="GO:0006508">
    <property type="term" value="P:proteolysis"/>
    <property type="evidence" value="ECO:0007669"/>
    <property type="project" value="UniProtKB-KW"/>
</dbReference>
<evidence type="ECO:0000259" key="5">
    <source>
        <dbReference type="Pfam" id="PF02902"/>
    </source>
</evidence>
<feature type="compositionally biased region" description="Low complexity" evidence="4">
    <location>
        <begin position="100"/>
        <end position="110"/>
    </location>
</feature>
<dbReference type="AlphaFoldDB" id="A0A2G8LJL7"/>
<keyword evidence="3" id="KW-0378">Hydrolase</keyword>
<feature type="compositionally biased region" description="Polar residues" evidence="4">
    <location>
        <begin position="118"/>
        <end position="137"/>
    </location>
</feature>
<gene>
    <name evidence="6" type="ORF">BSL78_02661</name>
</gene>
<reference evidence="6 7" key="1">
    <citation type="journal article" date="2017" name="PLoS Biol.">
        <title>The sea cucumber genome provides insights into morphological evolution and visceral regeneration.</title>
        <authorList>
            <person name="Zhang X."/>
            <person name="Sun L."/>
            <person name="Yuan J."/>
            <person name="Sun Y."/>
            <person name="Gao Y."/>
            <person name="Zhang L."/>
            <person name="Li S."/>
            <person name="Dai H."/>
            <person name="Hamel J.F."/>
            <person name="Liu C."/>
            <person name="Yu Y."/>
            <person name="Liu S."/>
            <person name="Lin W."/>
            <person name="Guo K."/>
            <person name="Jin S."/>
            <person name="Xu P."/>
            <person name="Storey K.B."/>
            <person name="Huan P."/>
            <person name="Zhang T."/>
            <person name="Zhou Y."/>
            <person name="Zhang J."/>
            <person name="Lin C."/>
            <person name="Li X."/>
            <person name="Xing L."/>
            <person name="Huo D."/>
            <person name="Sun M."/>
            <person name="Wang L."/>
            <person name="Mercier A."/>
            <person name="Li F."/>
            <person name="Yang H."/>
            <person name="Xiang J."/>
        </authorList>
    </citation>
    <scope>NUCLEOTIDE SEQUENCE [LARGE SCALE GENOMIC DNA]</scope>
    <source>
        <strain evidence="6">Shaxun</strain>
        <tissue evidence="6">Muscle</tissue>
    </source>
</reference>
<organism evidence="6 7">
    <name type="scientific">Stichopus japonicus</name>
    <name type="common">Sea cucumber</name>
    <dbReference type="NCBI Taxonomy" id="307972"/>
    <lineage>
        <taxon>Eukaryota</taxon>
        <taxon>Metazoa</taxon>
        <taxon>Echinodermata</taxon>
        <taxon>Eleutherozoa</taxon>
        <taxon>Echinozoa</taxon>
        <taxon>Holothuroidea</taxon>
        <taxon>Aspidochirotacea</taxon>
        <taxon>Aspidochirotida</taxon>
        <taxon>Stichopodidae</taxon>
        <taxon>Apostichopus</taxon>
    </lineage>
</organism>
<dbReference type="GO" id="GO:0008234">
    <property type="term" value="F:cysteine-type peptidase activity"/>
    <property type="evidence" value="ECO:0007669"/>
    <property type="project" value="InterPro"/>
</dbReference>
<comment type="similarity">
    <text evidence="1">Belongs to the peptidase C48 family.</text>
</comment>
<evidence type="ECO:0000313" key="7">
    <source>
        <dbReference type="Proteomes" id="UP000230750"/>
    </source>
</evidence>
<dbReference type="InterPro" id="IPR038765">
    <property type="entry name" value="Papain-like_cys_pep_sf"/>
</dbReference>
<evidence type="ECO:0000256" key="3">
    <source>
        <dbReference type="ARBA" id="ARBA00022801"/>
    </source>
</evidence>